<evidence type="ECO:0000259" key="12">
    <source>
        <dbReference type="PROSITE" id="PS50157"/>
    </source>
</evidence>
<reference evidence="13" key="2">
    <citation type="submission" date="2025-09" db="UniProtKB">
        <authorList>
            <consortium name="Ensembl"/>
        </authorList>
    </citation>
    <scope>IDENTIFICATION</scope>
</reference>
<dbReference type="Gene3D" id="3.30.160.60">
    <property type="entry name" value="Classic Zinc Finger"/>
    <property type="match status" value="4"/>
</dbReference>
<keyword evidence="4 10" id="KW-0863">Zinc-finger</keyword>
<evidence type="ECO:0000313" key="14">
    <source>
        <dbReference type="Proteomes" id="UP000261600"/>
    </source>
</evidence>
<accession>A0A3Q3IKL1</accession>
<dbReference type="Proteomes" id="UP000261600">
    <property type="component" value="Unplaced"/>
</dbReference>
<feature type="domain" description="C2H2-type" evidence="12">
    <location>
        <begin position="338"/>
        <end position="365"/>
    </location>
</feature>
<keyword evidence="14" id="KW-1185">Reference proteome</keyword>
<evidence type="ECO:0000256" key="10">
    <source>
        <dbReference type="PROSITE-ProRule" id="PRU00042"/>
    </source>
</evidence>
<dbReference type="KEGG" id="malb:109960407"/>
<evidence type="ECO:0000256" key="5">
    <source>
        <dbReference type="ARBA" id="ARBA00022833"/>
    </source>
</evidence>
<evidence type="ECO:0000256" key="2">
    <source>
        <dbReference type="ARBA" id="ARBA00022723"/>
    </source>
</evidence>
<dbReference type="Pfam" id="PF00096">
    <property type="entry name" value="zf-C2H2"/>
    <property type="match status" value="1"/>
</dbReference>
<feature type="region of interest" description="Disordered" evidence="11">
    <location>
        <begin position="61"/>
        <end position="89"/>
    </location>
</feature>
<dbReference type="OrthoDB" id="6077919at2759"/>
<dbReference type="InterPro" id="IPR013087">
    <property type="entry name" value="Znf_C2H2_type"/>
</dbReference>
<dbReference type="SMART" id="SM00355">
    <property type="entry name" value="ZnF_C2H2"/>
    <property type="match status" value="6"/>
</dbReference>
<evidence type="ECO:0000313" key="13">
    <source>
        <dbReference type="Ensembl" id="ENSMALP00000000826.1"/>
    </source>
</evidence>
<evidence type="ECO:0000256" key="9">
    <source>
        <dbReference type="ARBA" id="ARBA00023242"/>
    </source>
</evidence>
<protein>
    <recommendedName>
        <fullName evidence="12">C2H2-type domain-containing protein</fullName>
    </recommendedName>
</protein>
<keyword evidence="8" id="KW-0804">Transcription</keyword>
<dbReference type="PANTHER" id="PTHR16515">
    <property type="entry name" value="PR DOMAIN ZINC FINGER PROTEIN"/>
    <property type="match status" value="1"/>
</dbReference>
<dbReference type="GO" id="GO:0008270">
    <property type="term" value="F:zinc ion binding"/>
    <property type="evidence" value="ECO:0007669"/>
    <property type="project" value="UniProtKB-KW"/>
</dbReference>
<dbReference type="PROSITE" id="PS00028">
    <property type="entry name" value="ZINC_FINGER_C2H2_1"/>
    <property type="match status" value="6"/>
</dbReference>
<dbReference type="RefSeq" id="XP_020456152.1">
    <property type="nucleotide sequence ID" value="XM_020600496.1"/>
</dbReference>
<evidence type="ECO:0000256" key="1">
    <source>
        <dbReference type="ARBA" id="ARBA00004123"/>
    </source>
</evidence>
<dbReference type="FunFam" id="3.30.160.60:FF:000446">
    <property type="entry name" value="Zinc finger protein"/>
    <property type="match status" value="2"/>
</dbReference>
<feature type="domain" description="C2H2-type" evidence="12">
    <location>
        <begin position="227"/>
        <end position="255"/>
    </location>
</feature>
<evidence type="ECO:0000256" key="11">
    <source>
        <dbReference type="SAM" id="MobiDB-lite"/>
    </source>
</evidence>
<dbReference type="Ensembl" id="ENSMALT00000000864.1">
    <property type="protein sequence ID" value="ENSMALP00000000826.1"/>
    <property type="gene ID" value="ENSMALG00000000650.1"/>
</dbReference>
<dbReference type="InterPro" id="IPR036236">
    <property type="entry name" value="Znf_C2H2_sf"/>
</dbReference>
<keyword evidence="3" id="KW-0677">Repeat</keyword>
<evidence type="ECO:0000256" key="8">
    <source>
        <dbReference type="ARBA" id="ARBA00023163"/>
    </source>
</evidence>
<evidence type="ECO:0000256" key="3">
    <source>
        <dbReference type="ARBA" id="ARBA00022737"/>
    </source>
</evidence>
<reference evidence="13" key="1">
    <citation type="submission" date="2025-08" db="UniProtKB">
        <authorList>
            <consortium name="Ensembl"/>
        </authorList>
    </citation>
    <scope>IDENTIFICATION</scope>
</reference>
<dbReference type="FunFam" id="3.30.160.60:FF:001485">
    <property type="entry name" value="Krueppel-related zinc finger protein"/>
    <property type="match status" value="1"/>
</dbReference>
<dbReference type="GO" id="GO:0003677">
    <property type="term" value="F:DNA binding"/>
    <property type="evidence" value="ECO:0007669"/>
    <property type="project" value="UniProtKB-KW"/>
</dbReference>
<dbReference type="PANTHER" id="PTHR16515:SF66">
    <property type="entry name" value="C2H2-TYPE DOMAIN-CONTAINING PROTEIN"/>
    <property type="match status" value="1"/>
</dbReference>
<organism evidence="13 14">
    <name type="scientific">Monopterus albus</name>
    <name type="common">Swamp eel</name>
    <dbReference type="NCBI Taxonomy" id="43700"/>
    <lineage>
        <taxon>Eukaryota</taxon>
        <taxon>Metazoa</taxon>
        <taxon>Chordata</taxon>
        <taxon>Craniata</taxon>
        <taxon>Vertebrata</taxon>
        <taxon>Euteleostomi</taxon>
        <taxon>Actinopterygii</taxon>
        <taxon>Neopterygii</taxon>
        <taxon>Teleostei</taxon>
        <taxon>Neoteleostei</taxon>
        <taxon>Acanthomorphata</taxon>
        <taxon>Anabantaria</taxon>
        <taxon>Synbranchiformes</taxon>
        <taxon>Synbranchidae</taxon>
        <taxon>Monopterus</taxon>
    </lineage>
</organism>
<evidence type="ECO:0000256" key="6">
    <source>
        <dbReference type="ARBA" id="ARBA00023015"/>
    </source>
</evidence>
<dbReference type="AlphaFoldDB" id="A0A3Q3IKL1"/>
<dbReference type="SUPFAM" id="SSF57667">
    <property type="entry name" value="beta-beta-alpha zinc fingers"/>
    <property type="match status" value="3"/>
</dbReference>
<dbReference type="GO" id="GO:0010468">
    <property type="term" value="P:regulation of gene expression"/>
    <property type="evidence" value="ECO:0007669"/>
    <property type="project" value="TreeGrafter"/>
</dbReference>
<keyword evidence="9" id="KW-0539">Nucleus</keyword>
<keyword evidence="5" id="KW-0862">Zinc</keyword>
<keyword evidence="7" id="KW-0238">DNA-binding</keyword>
<dbReference type="InterPro" id="IPR050331">
    <property type="entry name" value="Zinc_finger"/>
</dbReference>
<keyword evidence="6" id="KW-0805">Transcription regulation</keyword>
<feature type="domain" description="C2H2-type" evidence="12">
    <location>
        <begin position="282"/>
        <end position="309"/>
    </location>
</feature>
<feature type="domain" description="C2H2-type" evidence="12">
    <location>
        <begin position="366"/>
        <end position="392"/>
    </location>
</feature>
<evidence type="ECO:0000256" key="7">
    <source>
        <dbReference type="ARBA" id="ARBA00023125"/>
    </source>
</evidence>
<evidence type="ECO:0000256" key="4">
    <source>
        <dbReference type="ARBA" id="ARBA00022771"/>
    </source>
</evidence>
<comment type="subcellular location">
    <subcellularLocation>
        <location evidence="1">Nucleus</location>
    </subcellularLocation>
</comment>
<dbReference type="GO" id="GO:0005634">
    <property type="term" value="C:nucleus"/>
    <property type="evidence" value="ECO:0007669"/>
    <property type="project" value="UniProtKB-SubCell"/>
</dbReference>
<sequence length="392" mass="44406">MSIPLLLRVFINERLTAAADEIFQVFEATIAKYEEDVCNSKQEIERLKSLLQEFVSNQKTDSQSSICKEESTPEQEQSVGISQRDPEPRHIKEKEHELLASWQQEEGQAQEYKEADDLHLSHSSVWEKNEQEYITLTLQPHTENSESVEQFQELEETKGEEFMLPLMSTLSAQPQIHNETIQGVSEGERSAASFSSNQTQTELNQSCLITSGKSTDVAHLNSFAPDCHCYLCDKLFSSNQHLISHAFHMHSKDAGVLCVVCGNTLESTESLIVHLKSHKGSKCCHVCGKHCNSATAMAEHMTRHTGVKLHHCHVCGKGCSQKGDLKIHMRIHTGEKPFSCSYCCKRFTHSGHLRKHLRSHTGERPHWCEVCGRGFLQSVHLKYHLGTHTQKY</sequence>
<feature type="domain" description="C2H2-type" evidence="12">
    <location>
        <begin position="310"/>
        <end position="337"/>
    </location>
</feature>
<proteinExistence type="predicted"/>
<feature type="domain" description="C2H2-type" evidence="12">
    <location>
        <begin position="256"/>
        <end position="283"/>
    </location>
</feature>
<keyword evidence="2" id="KW-0479">Metal-binding</keyword>
<name>A0A3Q3IKL1_MONAL</name>
<dbReference type="PROSITE" id="PS50157">
    <property type="entry name" value="ZINC_FINGER_C2H2_2"/>
    <property type="match status" value="6"/>
</dbReference>
<dbReference type="GeneID" id="109960407"/>